<dbReference type="GO" id="GO:0005886">
    <property type="term" value="C:plasma membrane"/>
    <property type="evidence" value="ECO:0007669"/>
    <property type="project" value="TreeGrafter"/>
</dbReference>
<dbReference type="InParanoid" id="J3K8K9"/>
<dbReference type="GO" id="GO:0017128">
    <property type="term" value="F:phospholipid scramblase activity"/>
    <property type="evidence" value="ECO:0007669"/>
    <property type="project" value="InterPro"/>
</dbReference>
<dbReference type="STRING" id="246410.J3K8K9"/>
<organism evidence="3 4">
    <name type="scientific">Coccidioides immitis (strain RS)</name>
    <name type="common">Valley fever fungus</name>
    <dbReference type="NCBI Taxonomy" id="246410"/>
    <lineage>
        <taxon>Eukaryota</taxon>
        <taxon>Fungi</taxon>
        <taxon>Dikarya</taxon>
        <taxon>Ascomycota</taxon>
        <taxon>Pezizomycotina</taxon>
        <taxon>Eurotiomycetes</taxon>
        <taxon>Eurotiomycetidae</taxon>
        <taxon>Onygenales</taxon>
        <taxon>Onygenaceae</taxon>
        <taxon>Coccidioides</taxon>
    </lineage>
</organism>
<feature type="region of interest" description="Disordered" evidence="2">
    <location>
        <begin position="1"/>
        <end position="68"/>
    </location>
</feature>
<dbReference type="GeneID" id="4561792"/>
<dbReference type="PANTHER" id="PTHR23248">
    <property type="entry name" value="PHOSPHOLIPID SCRAMBLASE-RELATED"/>
    <property type="match status" value="1"/>
</dbReference>
<dbReference type="KEGG" id="cim:CIMG_06643"/>
<evidence type="ECO:0000313" key="3">
    <source>
        <dbReference type="EMBL" id="EAS31164.3"/>
    </source>
</evidence>
<dbReference type="Pfam" id="PF03803">
    <property type="entry name" value="Scramblase"/>
    <property type="match status" value="2"/>
</dbReference>
<comment type="similarity">
    <text evidence="1">Belongs to the phospholipid scramblase family.</text>
</comment>
<protein>
    <submittedName>
        <fullName evidence="3">Scramblase</fullName>
    </submittedName>
</protein>
<accession>J3K8K9</accession>
<reference evidence="4" key="1">
    <citation type="journal article" date="2009" name="Genome Res.">
        <title>Comparative genomic analyses of the human fungal pathogens Coccidioides and their relatives.</title>
        <authorList>
            <person name="Sharpton T.J."/>
            <person name="Stajich J.E."/>
            <person name="Rounsley S.D."/>
            <person name="Gardner M.J."/>
            <person name="Wortman J.R."/>
            <person name="Jordar V.S."/>
            <person name="Maiti R."/>
            <person name="Kodira C.D."/>
            <person name="Neafsey D.E."/>
            <person name="Zeng Q."/>
            <person name="Hung C.-Y."/>
            <person name="McMahan C."/>
            <person name="Muszewska A."/>
            <person name="Grynberg M."/>
            <person name="Mandel M.A."/>
            <person name="Kellner E.M."/>
            <person name="Barker B.M."/>
            <person name="Galgiani J.N."/>
            <person name="Orbach M.J."/>
            <person name="Kirkland T.N."/>
            <person name="Cole G.T."/>
            <person name="Henn M.R."/>
            <person name="Birren B.W."/>
            <person name="Taylor J.W."/>
        </authorList>
    </citation>
    <scope>NUCLEOTIDE SEQUENCE [LARGE SCALE GENOMIC DNA]</scope>
    <source>
        <strain evidence="4">RS</strain>
    </source>
</reference>
<dbReference type="RefSeq" id="XP_001242747.2">
    <property type="nucleotide sequence ID" value="XM_001242746.2"/>
</dbReference>
<evidence type="ECO:0000256" key="1">
    <source>
        <dbReference type="ARBA" id="ARBA00005350"/>
    </source>
</evidence>
<dbReference type="FunCoup" id="J3K8K9">
    <property type="interactions" value="161"/>
</dbReference>
<dbReference type="PANTHER" id="PTHR23248:SF9">
    <property type="entry name" value="PHOSPHOLIPID SCRAMBLASE"/>
    <property type="match status" value="1"/>
</dbReference>
<dbReference type="InterPro" id="IPR005552">
    <property type="entry name" value="Scramblase"/>
</dbReference>
<gene>
    <name evidence="3" type="ORF">CIMG_06643</name>
</gene>
<evidence type="ECO:0000313" key="4">
    <source>
        <dbReference type="Proteomes" id="UP000001261"/>
    </source>
</evidence>
<name>J3K8K9_COCIM</name>
<reference evidence="4" key="2">
    <citation type="journal article" date="2010" name="Genome Res.">
        <title>Population genomic sequencing of Coccidioides fungi reveals recent hybridization and transposon control.</title>
        <authorList>
            <person name="Neafsey D.E."/>
            <person name="Barker B.M."/>
            <person name="Sharpton T.J."/>
            <person name="Stajich J.E."/>
            <person name="Park D.J."/>
            <person name="Whiston E."/>
            <person name="Hung C.-Y."/>
            <person name="McMahan C."/>
            <person name="White J."/>
            <person name="Sykes S."/>
            <person name="Heiman D."/>
            <person name="Young S."/>
            <person name="Zeng Q."/>
            <person name="Abouelleil A."/>
            <person name="Aftuck L."/>
            <person name="Bessette D."/>
            <person name="Brown A."/>
            <person name="FitzGerald M."/>
            <person name="Lui A."/>
            <person name="Macdonald J.P."/>
            <person name="Priest M."/>
            <person name="Orbach M.J."/>
            <person name="Galgiani J.N."/>
            <person name="Kirkland T.N."/>
            <person name="Cole G.T."/>
            <person name="Birren B.W."/>
            <person name="Henn M.R."/>
            <person name="Taylor J.W."/>
            <person name="Rounsley S.D."/>
        </authorList>
    </citation>
    <scope>GENOME REANNOTATION</scope>
    <source>
        <strain evidence="4">RS</strain>
    </source>
</reference>
<feature type="region of interest" description="Disordered" evidence="2">
    <location>
        <begin position="452"/>
        <end position="521"/>
    </location>
</feature>
<dbReference type="AlphaFoldDB" id="J3K8K9"/>
<keyword evidence="4" id="KW-1185">Reference proteome</keyword>
<feature type="compositionally biased region" description="Basic residues" evidence="2">
    <location>
        <begin position="28"/>
        <end position="47"/>
    </location>
</feature>
<dbReference type="OMA" id="MIGFEQA"/>
<evidence type="ECO:0000256" key="2">
    <source>
        <dbReference type="SAM" id="MobiDB-lite"/>
    </source>
</evidence>
<feature type="compositionally biased region" description="Acidic residues" evidence="2">
    <location>
        <begin position="511"/>
        <end position="521"/>
    </location>
</feature>
<proteinExistence type="inferred from homology"/>
<dbReference type="OrthoDB" id="191150at2759"/>
<dbReference type="VEuPathDB" id="FungiDB:CIMG_06643"/>
<dbReference type="Proteomes" id="UP000001261">
    <property type="component" value="Unassembled WGS sequence"/>
</dbReference>
<sequence>MWPRRITLSTPRLSLGRTARSSRDPRISRRPIRKSFPRPNQRARRARPSNSQPRDDTQQQPGQPSELGRSALEALSSTLHDTNPQNNSLLAPVHIPEDPSAVLKDGHPATRILTNSGLVVQRQLEMMNVLLGFEQANRYTILDAHGNHVGYMAEQDTGMGTIMGRQFLHTHRPFVTHIFDIHQNEVLRFHRPFALINSRIRVYDPLEAADATRSTAAVHLAAGPTGGVARLSTLDHSQMRVIGEAQQEWALLRRKYNLFLFHEPPVKETKLSTQAISFSSSDLSKSQQSQVSLASGGPSQAQRTQFAYVNEPVLSWDFSLRTANEQLIGSVNRNFAGFAREIFTDTGVYALRMDSAGLEEQRLREATARAQAHPNIAPPEWETPPPMTLDQRAVMLATAVSIDFDYFSRHSGSPGILPYGMFGLGGAGAESVAGGAAAGMAGAGTLAGYEGMRSGASAEQDPSQVPQQHEGEDASPGETTCDEQGPGYWEEPVDEETFQDHHQDEWPGESGEGDDSWSDFF</sequence>
<dbReference type="EMBL" id="GG704912">
    <property type="protein sequence ID" value="EAS31164.3"/>
    <property type="molecule type" value="Genomic_DNA"/>
</dbReference>